<feature type="region of interest" description="Disordered" evidence="1">
    <location>
        <begin position="460"/>
        <end position="606"/>
    </location>
</feature>
<reference evidence="2" key="1">
    <citation type="journal article" date="2020" name="Stud. Mycol.">
        <title>101 Dothideomycetes genomes: a test case for predicting lifestyles and emergence of pathogens.</title>
        <authorList>
            <person name="Haridas S."/>
            <person name="Albert R."/>
            <person name="Binder M."/>
            <person name="Bloem J."/>
            <person name="Labutti K."/>
            <person name="Salamov A."/>
            <person name="Andreopoulos B."/>
            <person name="Baker S."/>
            <person name="Barry K."/>
            <person name="Bills G."/>
            <person name="Bluhm B."/>
            <person name="Cannon C."/>
            <person name="Castanera R."/>
            <person name="Culley D."/>
            <person name="Daum C."/>
            <person name="Ezra D."/>
            <person name="Gonzalez J."/>
            <person name="Henrissat B."/>
            <person name="Kuo A."/>
            <person name="Liang C."/>
            <person name="Lipzen A."/>
            <person name="Lutzoni F."/>
            <person name="Magnuson J."/>
            <person name="Mondo S."/>
            <person name="Nolan M."/>
            <person name="Ohm R."/>
            <person name="Pangilinan J."/>
            <person name="Park H.-J."/>
            <person name="Ramirez L."/>
            <person name="Alfaro M."/>
            <person name="Sun H."/>
            <person name="Tritt A."/>
            <person name="Yoshinaga Y."/>
            <person name="Zwiers L.-H."/>
            <person name="Turgeon B."/>
            <person name="Goodwin S."/>
            <person name="Spatafora J."/>
            <person name="Crous P."/>
            <person name="Grigoriev I."/>
        </authorList>
    </citation>
    <scope>NUCLEOTIDE SEQUENCE</scope>
    <source>
        <strain evidence="2">CBS 101060</strain>
    </source>
</reference>
<dbReference type="EMBL" id="MU006094">
    <property type="protein sequence ID" value="KAF2839568.1"/>
    <property type="molecule type" value="Genomic_DNA"/>
</dbReference>
<dbReference type="AlphaFoldDB" id="A0A9P4SDE5"/>
<evidence type="ECO:0000256" key="1">
    <source>
        <dbReference type="SAM" id="MobiDB-lite"/>
    </source>
</evidence>
<accession>A0A9P4SDE5</accession>
<feature type="compositionally biased region" description="Polar residues" evidence="1">
    <location>
        <begin position="216"/>
        <end position="225"/>
    </location>
</feature>
<comment type="caution">
    <text evidence="2">The sequence shown here is derived from an EMBL/GenBank/DDBJ whole genome shotgun (WGS) entry which is preliminary data.</text>
</comment>
<feature type="compositionally biased region" description="Basic residues" evidence="1">
    <location>
        <begin position="585"/>
        <end position="606"/>
    </location>
</feature>
<feature type="compositionally biased region" description="Polar residues" evidence="1">
    <location>
        <begin position="190"/>
        <end position="204"/>
    </location>
</feature>
<feature type="compositionally biased region" description="Polar residues" evidence="1">
    <location>
        <begin position="320"/>
        <end position="331"/>
    </location>
</feature>
<gene>
    <name evidence="2" type="ORF">M501DRAFT_720095</name>
</gene>
<feature type="compositionally biased region" description="Polar residues" evidence="1">
    <location>
        <begin position="377"/>
        <end position="388"/>
    </location>
</feature>
<feature type="compositionally biased region" description="Low complexity" evidence="1">
    <location>
        <begin position="70"/>
        <end position="79"/>
    </location>
</feature>
<feature type="compositionally biased region" description="Low complexity" evidence="1">
    <location>
        <begin position="131"/>
        <end position="147"/>
    </location>
</feature>
<feature type="compositionally biased region" description="Basic and acidic residues" evidence="1">
    <location>
        <begin position="284"/>
        <end position="317"/>
    </location>
</feature>
<feature type="compositionally biased region" description="Low complexity" evidence="1">
    <location>
        <begin position="107"/>
        <end position="118"/>
    </location>
</feature>
<dbReference type="Proteomes" id="UP000799429">
    <property type="component" value="Unassembled WGS sequence"/>
</dbReference>
<feature type="compositionally biased region" description="Polar residues" evidence="1">
    <location>
        <begin position="119"/>
        <end position="128"/>
    </location>
</feature>
<feature type="region of interest" description="Disordered" evidence="1">
    <location>
        <begin position="46"/>
        <end position="401"/>
    </location>
</feature>
<sequence>MEVQLHQEGVGAHAPIMEVSLYICTLPRKHRILLIRALLMPERQLLASHDPPPPPTVYGGRNMPPPSPPQQQLQNSAQPYHSSRAPQPPHFPAGRDLPSLTSGHRPGSSMSISSLIGSDPTSGSQQPHHSPPASTVAAPSPSMKSMQPPSPRRAYSTGPRRDYSQYSRPKTPDKYAPNPTTRPSDPPSVNAGSPTRLYGSNQGSPEARPSLAQPYQYRQPSNYSPHSRHTSIHEAHGRENTRAPPSNIPPRPNSQPTSRLPPQREPEFRDGLGPHIQRHTNPQLEERKAAEDALSRRYAEVEHRERGLFNVGGRDRPVSIQPTSHAAYSSPQDHRAINESGEPPQASHHWRGPSREEPSRASSNSLREEQEFLSRNGYRNPSASQSPFANPPRTDDIMRPISLLERNNGRALEQYSAPPTSDPHSERRVIGYLQRSSSFDQMTRKHGEEMQRQRSFLNVSPETARKAGRASPLPQAVQGAQAQLVGPSGDPSIKSEFGRPFSGLGGGFITPLPGNGTSTPLRGSPVPQNGAESLPAHVSDDLERTKLVRTDSSRSGRKGRRVKDEEGRNDSEGDGRGTPTLNGRGSKRSKYSHPVPHHHHHPHGHQ</sequence>
<feature type="compositionally biased region" description="Basic and acidic residues" evidence="1">
    <location>
        <begin position="538"/>
        <end position="554"/>
    </location>
</feature>
<evidence type="ECO:0000313" key="2">
    <source>
        <dbReference type="EMBL" id="KAF2839568.1"/>
    </source>
</evidence>
<feature type="compositionally biased region" description="Low complexity" evidence="1">
    <location>
        <begin position="472"/>
        <end position="487"/>
    </location>
</feature>
<feature type="compositionally biased region" description="Basic and acidic residues" evidence="1">
    <location>
        <begin position="562"/>
        <end position="575"/>
    </location>
</feature>
<feature type="region of interest" description="Disordered" evidence="1">
    <location>
        <begin position="407"/>
        <end position="426"/>
    </location>
</feature>
<feature type="compositionally biased region" description="Polar residues" evidence="1">
    <location>
        <begin position="515"/>
        <end position="531"/>
    </location>
</feature>
<dbReference type="OrthoDB" id="3596986at2759"/>
<proteinExistence type="predicted"/>
<keyword evidence="3" id="KW-1185">Reference proteome</keyword>
<protein>
    <submittedName>
        <fullName evidence="2">Uncharacterized protein</fullName>
    </submittedName>
</protein>
<organism evidence="2 3">
    <name type="scientific">Patellaria atrata CBS 101060</name>
    <dbReference type="NCBI Taxonomy" id="1346257"/>
    <lineage>
        <taxon>Eukaryota</taxon>
        <taxon>Fungi</taxon>
        <taxon>Dikarya</taxon>
        <taxon>Ascomycota</taxon>
        <taxon>Pezizomycotina</taxon>
        <taxon>Dothideomycetes</taxon>
        <taxon>Dothideomycetes incertae sedis</taxon>
        <taxon>Patellariales</taxon>
        <taxon>Patellariaceae</taxon>
        <taxon>Patellaria</taxon>
    </lineage>
</organism>
<name>A0A9P4SDE5_9PEZI</name>
<feature type="compositionally biased region" description="Basic and acidic residues" evidence="1">
    <location>
        <begin position="262"/>
        <end position="272"/>
    </location>
</feature>
<evidence type="ECO:0000313" key="3">
    <source>
        <dbReference type="Proteomes" id="UP000799429"/>
    </source>
</evidence>
<feature type="compositionally biased region" description="Basic and acidic residues" evidence="1">
    <location>
        <begin position="231"/>
        <end position="241"/>
    </location>
</feature>